<name>A0ABV9VUQ8_9ACTN</name>
<keyword evidence="2" id="KW-0812">Transmembrane</keyword>
<dbReference type="Proteomes" id="UP001595912">
    <property type="component" value="Unassembled WGS sequence"/>
</dbReference>
<dbReference type="EMBL" id="JBHSIU010000019">
    <property type="protein sequence ID" value="MFC5000135.1"/>
    <property type="molecule type" value="Genomic_DNA"/>
</dbReference>
<proteinExistence type="predicted"/>
<evidence type="ECO:0000313" key="3">
    <source>
        <dbReference type="EMBL" id="MFC5000135.1"/>
    </source>
</evidence>
<evidence type="ECO:0000313" key="4">
    <source>
        <dbReference type="Proteomes" id="UP001595912"/>
    </source>
</evidence>
<gene>
    <name evidence="3" type="ORF">ACFPIJ_20140</name>
</gene>
<sequence length="198" mass="20360">MGLWLKVHREVTGAWRSACYDVYRQVSRRKLVQLLTDETTEFAARHRARDVPRRPRRVAATSGVALLVAGGAAGTYLAVAGSLTAMRTPPAPPAVAAAAEKAPDVTEPATSAAPQAEPTHARPQVRRSAPQPILAMPAVPPPAGAPTTNRPESTPTPSASPSPSASASPSPSATGASPTRTASKTPKQGQSNVGVAGR</sequence>
<accession>A0ABV9VUQ8</accession>
<comment type="caution">
    <text evidence="3">The sequence shown here is derived from an EMBL/GenBank/DDBJ whole genome shotgun (WGS) entry which is preliminary data.</text>
</comment>
<feature type="compositionally biased region" description="Polar residues" evidence="1">
    <location>
        <begin position="184"/>
        <end position="198"/>
    </location>
</feature>
<feature type="transmembrane region" description="Helical" evidence="2">
    <location>
        <begin position="58"/>
        <end position="79"/>
    </location>
</feature>
<evidence type="ECO:0000256" key="2">
    <source>
        <dbReference type="SAM" id="Phobius"/>
    </source>
</evidence>
<evidence type="ECO:0000256" key="1">
    <source>
        <dbReference type="SAM" id="MobiDB-lite"/>
    </source>
</evidence>
<dbReference type="RefSeq" id="WP_380116683.1">
    <property type="nucleotide sequence ID" value="NZ_JBHSIU010000019.1"/>
</dbReference>
<keyword evidence="4" id="KW-1185">Reference proteome</keyword>
<organism evidence="3 4">
    <name type="scientific">Dactylosporangium cerinum</name>
    <dbReference type="NCBI Taxonomy" id="1434730"/>
    <lineage>
        <taxon>Bacteria</taxon>
        <taxon>Bacillati</taxon>
        <taxon>Actinomycetota</taxon>
        <taxon>Actinomycetes</taxon>
        <taxon>Micromonosporales</taxon>
        <taxon>Micromonosporaceae</taxon>
        <taxon>Dactylosporangium</taxon>
    </lineage>
</organism>
<feature type="compositionally biased region" description="Low complexity" evidence="1">
    <location>
        <begin position="153"/>
        <end position="183"/>
    </location>
</feature>
<feature type="region of interest" description="Disordered" evidence="1">
    <location>
        <begin position="94"/>
        <end position="198"/>
    </location>
</feature>
<reference evidence="4" key="1">
    <citation type="journal article" date="2019" name="Int. J. Syst. Evol. Microbiol.">
        <title>The Global Catalogue of Microorganisms (GCM) 10K type strain sequencing project: providing services to taxonomists for standard genome sequencing and annotation.</title>
        <authorList>
            <consortium name="The Broad Institute Genomics Platform"/>
            <consortium name="The Broad Institute Genome Sequencing Center for Infectious Disease"/>
            <person name="Wu L."/>
            <person name="Ma J."/>
        </authorList>
    </citation>
    <scope>NUCLEOTIDE SEQUENCE [LARGE SCALE GENOMIC DNA]</scope>
    <source>
        <strain evidence="4">CGMCC 4.7152</strain>
    </source>
</reference>
<protein>
    <submittedName>
        <fullName evidence="3">Uncharacterized protein</fullName>
    </submittedName>
</protein>
<keyword evidence="2" id="KW-0472">Membrane</keyword>
<keyword evidence="2" id="KW-1133">Transmembrane helix</keyword>